<name>A0A316YHD8_9BASI</name>
<sequence>MSKALEKPLRWGILAPGGIAKCFVGDLLLPEDADVRANHKVVAVGSRTMAKAEVFVKEVFEGREGLQRDIKCYGDYASLLSDDQVDIVYVASPQSHHFGQAKACLVAGKHVLCEKPLTINAAQTEELVKIAREKKLFFMEARWTKFFPLLQEVRTLVHDKKILGDLVRVNSDFGEAFPHDHRLYDAALGGGCLLDLGIYSLTWISALLWDSPENKRAAPRISSSLLMDKTGTVDETTTAILQFDKIKATAVLSASLRVDLHRPGYHTIIQGTKGDLTIHGKHTSKPLAYTLHLKDQPPKRVEPKILGWGMRYEADECALRIAEGAVESPTMDHAESVFAMQVLDTIRKQNNFSFSAEIESLDSGL</sequence>
<dbReference type="FunCoup" id="A0A316YHD8">
    <property type="interactions" value="3"/>
</dbReference>
<keyword evidence="2" id="KW-0560">Oxidoreductase</keyword>
<dbReference type="SUPFAM" id="SSF51735">
    <property type="entry name" value="NAD(P)-binding Rossmann-fold domains"/>
    <property type="match status" value="1"/>
</dbReference>
<dbReference type="OrthoDB" id="2129491at2759"/>
<organism evidence="8 9">
    <name type="scientific">Acaromyces ingoldii</name>
    <dbReference type="NCBI Taxonomy" id="215250"/>
    <lineage>
        <taxon>Eukaryota</taxon>
        <taxon>Fungi</taxon>
        <taxon>Dikarya</taxon>
        <taxon>Basidiomycota</taxon>
        <taxon>Ustilaginomycotina</taxon>
        <taxon>Exobasidiomycetes</taxon>
        <taxon>Exobasidiales</taxon>
        <taxon>Cryptobasidiaceae</taxon>
        <taxon>Acaromyces</taxon>
    </lineage>
</organism>
<dbReference type="InterPro" id="IPR050984">
    <property type="entry name" value="Gfo/Idh/MocA_domain"/>
</dbReference>
<proteinExistence type="inferred from homology"/>
<dbReference type="GO" id="GO:0000166">
    <property type="term" value="F:nucleotide binding"/>
    <property type="evidence" value="ECO:0007669"/>
    <property type="project" value="InterPro"/>
</dbReference>
<comment type="catalytic activity">
    <reaction evidence="5">
        <text>D-xylose + NADP(+) = D-xylono-1,5-lactone + NADPH + H(+)</text>
        <dbReference type="Rhea" id="RHEA:22000"/>
        <dbReference type="ChEBI" id="CHEBI:15378"/>
        <dbReference type="ChEBI" id="CHEBI:15867"/>
        <dbReference type="ChEBI" id="CHEBI:53455"/>
        <dbReference type="ChEBI" id="CHEBI:57783"/>
        <dbReference type="ChEBI" id="CHEBI:58349"/>
        <dbReference type="EC" id="1.1.1.179"/>
    </reaction>
</comment>
<dbReference type="InParanoid" id="A0A316YHD8"/>
<feature type="domain" description="GFO/IDH/MocA-like oxidoreductase" evidence="7">
    <location>
        <begin position="151"/>
        <end position="276"/>
    </location>
</feature>
<dbReference type="Pfam" id="PF22725">
    <property type="entry name" value="GFO_IDH_MocA_C3"/>
    <property type="match status" value="1"/>
</dbReference>
<dbReference type="Gene3D" id="3.30.360.10">
    <property type="entry name" value="Dihydrodipicolinate Reductase, domain 2"/>
    <property type="match status" value="1"/>
</dbReference>
<dbReference type="STRING" id="215250.A0A316YHD8"/>
<dbReference type="AlphaFoldDB" id="A0A316YHD8"/>
<evidence type="ECO:0000256" key="3">
    <source>
        <dbReference type="ARBA" id="ARBA00038984"/>
    </source>
</evidence>
<evidence type="ECO:0000259" key="6">
    <source>
        <dbReference type="Pfam" id="PF01408"/>
    </source>
</evidence>
<evidence type="ECO:0000259" key="7">
    <source>
        <dbReference type="Pfam" id="PF22725"/>
    </source>
</evidence>
<protein>
    <recommendedName>
        <fullName evidence="3">D-xylose 1-dehydrogenase (NADP(+), D-xylono-1,5-lactone-forming)</fullName>
        <ecNumber evidence="3">1.1.1.179</ecNumber>
    </recommendedName>
    <alternativeName>
        <fullName evidence="4">D-xylose-NADP dehydrogenase</fullName>
    </alternativeName>
</protein>
<dbReference type="RefSeq" id="XP_025375226.1">
    <property type="nucleotide sequence ID" value="XM_025525311.1"/>
</dbReference>
<dbReference type="SUPFAM" id="SSF55347">
    <property type="entry name" value="Glyceraldehyde-3-phosphate dehydrogenase-like, C-terminal domain"/>
    <property type="match status" value="1"/>
</dbReference>
<evidence type="ECO:0000256" key="4">
    <source>
        <dbReference type="ARBA" id="ARBA00042988"/>
    </source>
</evidence>
<gene>
    <name evidence="8" type="ORF">FA10DRAFT_304080</name>
</gene>
<dbReference type="Proteomes" id="UP000245768">
    <property type="component" value="Unassembled WGS sequence"/>
</dbReference>
<dbReference type="EMBL" id="KZ819639">
    <property type="protein sequence ID" value="PWN88028.1"/>
    <property type="molecule type" value="Genomic_DNA"/>
</dbReference>
<dbReference type="GeneID" id="37047227"/>
<evidence type="ECO:0000256" key="2">
    <source>
        <dbReference type="ARBA" id="ARBA00023002"/>
    </source>
</evidence>
<dbReference type="InterPro" id="IPR036291">
    <property type="entry name" value="NAD(P)-bd_dom_sf"/>
</dbReference>
<dbReference type="EC" id="1.1.1.179" evidence="3"/>
<keyword evidence="9" id="KW-1185">Reference proteome</keyword>
<comment type="similarity">
    <text evidence="1">Belongs to the Gfo/Idh/MocA family.</text>
</comment>
<dbReference type="Pfam" id="PF01408">
    <property type="entry name" value="GFO_IDH_MocA"/>
    <property type="match status" value="1"/>
</dbReference>
<dbReference type="PANTHER" id="PTHR22604">
    <property type="entry name" value="OXIDOREDUCTASES"/>
    <property type="match status" value="1"/>
</dbReference>
<reference evidence="8 9" key="1">
    <citation type="journal article" date="2018" name="Mol. Biol. Evol.">
        <title>Broad Genomic Sampling Reveals a Smut Pathogenic Ancestry of the Fungal Clade Ustilaginomycotina.</title>
        <authorList>
            <person name="Kijpornyongpan T."/>
            <person name="Mondo S.J."/>
            <person name="Barry K."/>
            <person name="Sandor L."/>
            <person name="Lee J."/>
            <person name="Lipzen A."/>
            <person name="Pangilinan J."/>
            <person name="LaButti K."/>
            <person name="Hainaut M."/>
            <person name="Henrissat B."/>
            <person name="Grigoriev I.V."/>
            <person name="Spatafora J.W."/>
            <person name="Aime M.C."/>
        </authorList>
    </citation>
    <scope>NUCLEOTIDE SEQUENCE [LARGE SCALE GENOMIC DNA]</scope>
    <source>
        <strain evidence="8 9">MCA 4198</strain>
    </source>
</reference>
<feature type="domain" description="Gfo/Idh/MocA-like oxidoreductase N-terminal" evidence="6">
    <location>
        <begin position="36"/>
        <end position="139"/>
    </location>
</feature>
<evidence type="ECO:0000256" key="5">
    <source>
        <dbReference type="ARBA" id="ARBA00049233"/>
    </source>
</evidence>
<dbReference type="Gene3D" id="3.40.50.720">
    <property type="entry name" value="NAD(P)-binding Rossmann-like Domain"/>
    <property type="match status" value="1"/>
</dbReference>
<dbReference type="InterPro" id="IPR000683">
    <property type="entry name" value="Gfo/Idh/MocA-like_OxRdtase_N"/>
</dbReference>
<evidence type="ECO:0000313" key="9">
    <source>
        <dbReference type="Proteomes" id="UP000245768"/>
    </source>
</evidence>
<evidence type="ECO:0000256" key="1">
    <source>
        <dbReference type="ARBA" id="ARBA00010928"/>
    </source>
</evidence>
<accession>A0A316YHD8</accession>
<dbReference type="InterPro" id="IPR055170">
    <property type="entry name" value="GFO_IDH_MocA-like_dom"/>
</dbReference>
<dbReference type="PANTHER" id="PTHR22604:SF105">
    <property type="entry name" value="TRANS-1,2-DIHYDROBENZENE-1,2-DIOL DEHYDROGENASE"/>
    <property type="match status" value="1"/>
</dbReference>
<dbReference type="GO" id="GO:0047837">
    <property type="term" value="F:D-xylose 1-dehydrogenase (NADP+) activity"/>
    <property type="evidence" value="ECO:0007669"/>
    <property type="project" value="UniProtKB-EC"/>
</dbReference>
<evidence type="ECO:0000313" key="8">
    <source>
        <dbReference type="EMBL" id="PWN88028.1"/>
    </source>
</evidence>